<evidence type="ECO:0000256" key="6">
    <source>
        <dbReference type="PROSITE-ProRule" id="PRU00023"/>
    </source>
</evidence>
<dbReference type="PROSITE" id="PS50297">
    <property type="entry name" value="ANK_REP_REGION"/>
    <property type="match status" value="1"/>
</dbReference>
<feature type="compositionally biased region" description="Basic residues" evidence="8">
    <location>
        <begin position="554"/>
        <end position="567"/>
    </location>
</feature>
<dbReference type="InterPro" id="IPR026876">
    <property type="entry name" value="Fn3_assoc_repeat"/>
</dbReference>
<dbReference type="InterPro" id="IPR002110">
    <property type="entry name" value="Ankyrin_rpt"/>
</dbReference>
<name>A0A7M7P177_STRPU</name>
<dbReference type="GO" id="GO:0005737">
    <property type="term" value="C:cytoplasm"/>
    <property type="evidence" value="ECO:0000318"/>
    <property type="project" value="GO_Central"/>
</dbReference>
<dbReference type="GO" id="GO:0005544">
    <property type="term" value="F:calcium-dependent phospholipid binding"/>
    <property type="evidence" value="ECO:0000318"/>
    <property type="project" value="GO_Central"/>
</dbReference>
<dbReference type="InterPro" id="IPR018252">
    <property type="entry name" value="Annexin_repeat_CS"/>
</dbReference>
<dbReference type="GO" id="GO:0005634">
    <property type="term" value="C:nucleus"/>
    <property type="evidence" value="ECO:0000318"/>
    <property type="project" value="GO_Central"/>
</dbReference>
<evidence type="ECO:0000256" key="7">
    <source>
        <dbReference type="RuleBase" id="RU003540"/>
    </source>
</evidence>
<dbReference type="AlphaFoldDB" id="A0A7M7P177"/>
<dbReference type="InParanoid" id="A0A7M7P177"/>
<keyword evidence="4 7" id="KW-0041">Annexin</keyword>
<keyword evidence="10" id="KW-1185">Reference proteome</keyword>
<reference evidence="9" key="2">
    <citation type="submission" date="2021-01" db="UniProtKB">
        <authorList>
            <consortium name="EnsemblMetazoa"/>
        </authorList>
    </citation>
    <scope>IDENTIFICATION</scope>
</reference>
<dbReference type="FunFam" id="1.10.220.10:FF:000002">
    <property type="entry name" value="Annexin"/>
    <property type="match status" value="1"/>
</dbReference>
<protein>
    <recommendedName>
        <fullName evidence="7">Annexin</fullName>
    </recommendedName>
</protein>
<evidence type="ECO:0000256" key="8">
    <source>
        <dbReference type="SAM" id="MobiDB-lite"/>
    </source>
</evidence>
<evidence type="ECO:0000313" key="9">
    <source>
        <dbReference type="EnsemblMetazoa" id="XP_030844529"/>
    </source>
</evidence>
<dbReference type="PROSITE" id="PS51897">
    <property type="entry name" value="ANNEXIN_2"/>
    <property type="match status" value="4"/>
</dbReference>
<dbReference type="OMA" id="HVNSKTF"/>
<dbReference type="InterPro" id="IPR036770">
    <property type="entry name" value="Ankyrin_rpt-contain_sf"/>
</dbReference>
<comment type="domain">
    <text evidence="7">A pair of annexin repeats may form one binding site for calcium and phospholipid.</text>
</comment>
<evidence type="ECO:0000256" key="3">
    <source>
        <dbReference type="ARBA" id="ARBA00022837"/>
    </source>
</evidence>
<dbReference type="InterPro" id="IPR001464">
    <property type="entry name" value="Annexin"/>
</dbReference>
<dbReference type="SUPFAM" id="SSF47874">
    <property type="entry name" value="Annexin"/>
    <property type="match status" value="1"/>
</dbReference>
<feature type="region of interest" description="Disordered" evidence="8">
    <location>
        <begin position="357"/>
        <end position="401"/>
    </location>
</feature>
<dbReference type="InterPro" id="IPR037104">
    <property type="entry name" value="Annexin_sf"/>
</dbReference>
<dbReference type="Proteomes" id="UP000007110">
    <property type="component" value="Unassembled WGS sequence"/>
</dbReference>
<dbReference type="GeneID" id="587473"/>
<dbReference type="FunFam" id="1.10.220.10:FF:000001">
    <property type="entry name" value="Annexin"/>
    <property type="match status" value="1"/>
</dbReference>
<keyword evidence="5 7" id="KW-0111">Calcium/phospholipid-binding</keyword>
<dbReference type="GO" id="GO:0012506">
    <property type="term" value="C:vesicle membrane"/>
    <property type="evidence" value="ECO:0000318"/>
    <property type="project" value="GO_Central"/>
</dbReference>
<dbReference type="Gene3D" id="1.25.40.20">
    <property type="entry name" value="Ankyrin repeat-containing domain"/>
    <property type="match status" value="1"/>
</dbReference>
<dbReference type="PANTHER" id="PTHR10502">
    <property type="entry name" value="ANNEXIN"/>
    <property type="match status" value="1"/>
</dbReference>
<dbReference type="FunFam" id="1.10.220.10:FF:000004">
    <property type="entry name" value="Annexin"/>
    <property type="match status" value="1"/>
</dbReference>
<evidence type="ECO:0000313" key="10">
    <source>
        <dbReference type="Proteomes" id="UP000007110"/>
    </source>
</evidence>
<dbReference type="PANTHER" id="PTHR10502:SF102">
    <property type="entry name" value="ANNEXIN B11"/>
    <property type="match status" value="1"/>
</dbReference>
<evidence type="ECO:0000256" key="4">
    <source>
        <dbReference type="ARBA" id="ARBA00023216"/>
    </source>
</evidence>
<feature type="repeat" description="ANK" evidence="6">
    <location>
        <begin position="487"/>
        <end position="521"/>
    </location>
</feature>
<dbReference type="SMART" id="SM00335">
    <property type="entry name" value="ANX"/>
    <property type="match status" value="4"/>
</dbReference>
<dbReference type="SUPFAM" id="SSF48403">
    <property type="entry name" value="Ankyrin repeat"/>
    <property type="match status" value="1"/>
</dbReference>
<dbReference type="Pfam" id="PF13287">
    <property type="entry name" value="Fn3_assoc"/>
    <property type="match status" value="1"/>
</dbReference>
<dbReference type="Gene3D" id="1.10.220.10">
    <property type="entry name" value="Annexin"/>
    <property type="match status" value="4"/>
</dbReference>
<keyword evidence="2 7" id="KW-0677">Repeat</keyword>
<accession>A0A7M7P177</accession>
<dbReference type="PROSITE" id="PS50088">
    <property type="entry name" value="ANK_REPEAT"/>
    <property type="match status" value="2"/>
</dbReference>
<dbReference type="FunFam" id="1.10.220.10:FF:000003">
    <property type="entry name" value="Annexin"/>
    <property type="match status" value="1"/>
</dbReference>
<proteinExistence type="inferred from homology"/>
<evidence type="ECO:0000256" key="1">
    <source>
        <dbReference type="ARBA" id="ARBA00007831"/>
    </source>
</evidence>
<dbReference type="InterPro" id="IPR018502">
    <property type="entry name" value="Annexin_repeat"/>
</dbReference>
<reference evidence="10" key="1">
    <citation type="submission" date="2015-02" db="EMBL/GenBank/DDBJ databases">
        <title>Genome sequencing for Strongylocentrotus purpuratus.</title>
        <authorList>
            <person name="Murali S."/>
            <person name="Liu Y."/>
            <person name="Vee V."/>
            <person name="English A."/>
            <person name="Wang M."/>
            <person name="Skinner E."/>
            <person name="Han Y."/>
            <person name="Muzny D.M."/>
            <person name="Worley K.C."/>
            <person name="Gibbs R.A."/>
        </authorList>
    </citation>
    <scope>NUCLEOTIDE SEQUENCE</scope>
</reference>
<evidence type="ECO:0000256" key="2">
    <source>
        <dbReference type="ARBA" id="ARBA00022737"/>
    </source>
</evidence>
<dbReference type="Pfam" id="PF00191">
    <property type="entry name" value="Annexin"/>
    <property type="match status" value="4"/>
</dbReference>
<dbReference type="EnsemblMetazoa" id="XM_030988669">
    <property type="protein sequence ID" value="XP_030844529"/>
    <property type="gene ID" value="LOC587473"/>
</dbReference>
<dbReference type="GO" id="GO:0005509">
    <property type="term" value="F:calcium ion binding"/>
    <property type="evidence" value="ECO:0007669"/>
    <property type="project" value="InterPro"/>
</dbReference>
<feature type="repeat" description="ANK" evidence="6">
    <location>
        <begin position="452"/>
        <end position="484"/>
    </location>
</feature>
<organism evidence="9 10">
    <name type="scientific">Strongylocentrotus purpuratus</name>
    <name type="common">Purple sea urchin</name>
    <dbReference type="NCBI Taxonomy" id="7668"/>
    <lineage>
        <taxon>Eukaryota</taxon>
        <taxon>Metazoa</taxon>
        <taxon>Echinodermata</taxon>
        <taxon>Eleutherozoa</taxon>
        <taxon>Echinozoa</taxon>
        <taxon>Echinoidea</taxon>
        <taxon>Euechinoidea</taxon>
        <taxon>Echinacea</taxon>
        <taxon>Camarodonta</taxon>
        <taxon>Echinidea</taxon>
        <taxon>Strongylocentrotidae</taxon>
        <taxon>Strongylocentrotus</taxon>
    </lineage>
</organism>
<sequence>MPSAGAVCVPTITPLRVPYSGQTSNQIDTNTLIEIKSATRNAGIYFSTNGSKPDPFARKDKNTIKYKGPFLLNHGKRTIKAMAVSGDGRSESHVNSKTFIVDWVSPDNDESHEDDDQSFIMDSRRPQRSLHNSLNNSGPYEMIQTNGSMALARSSMPMQGSMPHNGWVGQSQQQPQTTLNQNPDYFFHYHMHQTSPRQASMRQSVGSGPAMVQPPVVVDAMASYNNQEAWRPVSVPLPAVLNQSTATQTVGLFYPTHEQVTRSPQDVEAVRQVREQITTGTGTGTGPAQEKARLTDISPGKGYWKRQIAHIAAHLEAFSQKDAEFRAGVGKPKMGKMTYASIEDDGVDVTVTISLESRGSTPPVRGNRAQVARQDAINAKSKSESDSPYGATTRKKKPLTKRLAAKKKVEEERLTPEEKQLIRELGPRGEGNIDIVQDMLDEGADPNCETKDGVSAIVHAAMNNQVESIPLLADAGAEINRKTPVRKGNTALHEAVLLGPDGQEVIEALLDSGANPKVQNNKGDMPYDLAVANGYSSIVALFTSSMGQDMLKKMTHSKKDKGKKGRRKETESEDESEEEEKPRRKSKKYKEKLPKDKGTVVPVSKFNPENDAEKLRKAMKGLGTDEQAIIDVLANRSNDQRQKIAKQFKQMFGKDLLKELKSELSGKLLDVVQGLMMTPSQYDAYQLNKAVKGLGTNEEILIEILCTRTNSSIEAIKNVYEDAYGEELEEAIADDTSGHFERLLISVLQGSRPEGDEVDPDKAKADAEALYKAGEAKWGTDESRFNVIMMSRSYAQLRATFEEYGKLGKHDIEQAIKKEMSGDLKEAMLTVVRCVRNKHKYFSDKLYKTMKGAGTDDDTLKRIIVSRAEVDMLNIKGEFQSAYSQTLGQFVADDTSGDYKKILVALVGGTN</sequence>
<feature type="region of interest" description="Disordered" evidence="8">
    <location>
        <begin position="554"/>
        <end position="605"/>
    </location>
</feature>
<dbReference type="Pfam" id="PF12796">
    <property type="entry name" value="Ank_2"/>
    <property type="match status" value="1"/>
</dbReference>
<keyword evidence="6" id="KW-0040">ANK repeat</keyword>
<dbReference type="KEGG" id="spu:587473"/>
<dbReference type="GO" id="GO:0005886">
    <property type="term" value="C:plasma membrane"/>
    <property type="evidence" value="ECO:0000318"/>
    <property type="project" value="GO_Central"/>
</dbReference>
<dbReference type="OrthoDB" id="37886at2759"/>
<dbReference type="RefSeq" id="XP_030844529.1">
    <property type="nucleotide sequence ID" value="XM_030988669.1"/>
</dbReference>
<evidence type="ECO:0000256" key="5">
    <source>
        <dbReference type="ARBA" id="ARBA00023302"/>
    </source>
</evidence>
<dbReference type="SMART" id="SM00248">
    <property type="entry name" value="ANK"/>
    <property type="match status" value="4"/>
</dbReference>
<dbReference type="GO" id="GO:0001786">
    <property type="term" value="F:phosphatidylserine binding"/>
    <property type="evidence" value="ECO:0000318"/>
    <property type="project" value="GO_Central"/>
</dbReference>
<keyword evidence="3 7" id="KW-0106">Calcium</keyword>
<dbReference type="PRINTS" id="PR00196">
    <property type="entry name" value="ANNEXIN"/>
</dbReference>
<comment type="similarity">
    <text evidence="1 7">Belongs to the annexin family.</text>
</comment>
<dbReference type="PROSITE" id="PS00223">
    <property type="entry name" value="ANNEXIN_1"/>
    <property type="match status" value="2"/>
</dbReference>